<dbReference type="GO" id="GO:0008677">
    <property type="term" value="F:2-dehydropantoate 2-reductase activity"/>
    <property type="evidence" value="ECO:0007669"/>
    <property type="project" value="UniProtKB-EC"/>
</dbReference>
<dbReference type="AlphaFoldDB" id="A0A5R8K9U5"/>
<dbReference type="FunFam" id="1.10.1040.10:FF:000017">
    <property type="entry name" value="2-dehydropantoate 2-reductase"/>
    <property type="match status" value="1"/>
</dbReference>
<comment type="caution">
    <text evidence="12">The sequence shown here is derived from an EMBL/GenBank/DDBJ whole genome shotgun (WGS) entry which is preliminary data.</text>
</comment>
<reference evidence="12 13" key="1">
    <citation type="submission" date="2019-05" db="EMBL/GenBank/DDBJ databases">
        <title>Verrucobacter flavum gen. nov., sp. nov. a new member of the family Verrucomicrobiaceae.</title>
        <authorList>
            <person name="Szuroczki S."/>
            <person name="Abbaszade G."/>
            <person name="Szabo A."/>
            <person name="Felfoldi T."/>
            <person name="Schumann P."/>
            <person name="Boka K."/>
            <person name="Keki Z."/>
            <person name="Toumi M."/>
            <person name="Toth E."/>
        </authorList>
    </citation>
    <scope>NUCLEOTIDE SEQUENCE [LARGE SCALE GENOMIC DNA]</scope>
    <source>
        <strain evidence="12 13">MG-N-17</strain>
    </source>
</reference>
<dbReference type="EC" id="1.1.1.169" evidence="3 9"/>
<feature type="domain" description="Ketopantoate reductase C-terminal" evidence="11">
    <location>
        <begin position="178"/>
        <end position="298"/>
    </location>
</feature>
<proteinExistence type="inferred from homology"/>
<comment type="similarity">
    <text evidence="2 9">Belongs to the ketopantoate reductase family.</text>
</comment>
<dbReference type="NCBIfam" id="TIGR00745">
    <property type="entry name" value="apbA_panE"/>
    <property type="match status" value="1"/>
</dbReference>
<accession>A0A5R8K9U5</accession>
<keyword evidence="13" id="KW-1185">Reference proteome</keyword>
<protein>
    <recommendedName>
        <fullName evidence="4 9">2-dehydropantoate 2-reductase</fullName>
        <ecNumber evidence="3 9">1.1.1.169</ecNumber>
    </recommendedName>
    <alternativeName>
        <fullName evidence="7 9">Ketopantoate reductase</fullName>
    </alternativeName>
</protein>
<dbReference type="RefSeq" id="WP_138088004.1">
    <property type="nucleotide sequence ID" value="NZ_VAUV01000016.1"/>
</dbReference>
<evidence type="ECO:0000256" key="5">
    <source>
        <dbReference type="ARBA" id="ARBA00022857"/>
    </source>
</evidence>
<evidence type="ECO:0000256" key="3">
    <source>
        <dbReference type="ARBA" id="ARBA00013014"/>
    </source>
</evidence>
<dbReference type="Proteomes" id="UP000306196">
    <property type="component" value="Unassembled WGS sequence"/>
</dbReference>
<dbReference type="UniPathway" id="UPA00028">
    <property type="reaction ID" value="UER00004"/>
</dbReference>
<evidence type="ECO:0000313" key="13">
    <source>
        <dbReference type="Proteomes" id="UP000306196"/>
    </source>
</evidence>
<evidence type="ECO:0000259" key="10">
    <source>
        <dbReference type="Pfam" id="PF02558"/>
    </source>
</evidence>
<organism evidence="12 13">
    <name type="scientific">Phragmitibacter flavus</name>
    <dbReference type="NCBI Taxonomy" id="2576071"/>
    <lineage>
        <taxon>Bacteria</taxon>
        <taxon>Pseudomonadati</taxon>
        <taxon>Verrucomicrobiota</taxon>
        <taxon>Verrucomicrobiia</taxon>
        <taxon>Verrucomicrobiales</taxon>
        <taxon>Verrucomicrobiaceae</taxon>
        <taxon>Phragmitibacter</taxon>
    </lineage>
</organism>
<dbReference type="GO" id="GO:0015940">
    <property type="term" value="P:pantothenate biosynthetic process"/>
    <property type="evidence" value="ECO:0007669"/>
    <property type="project" value="UniProtKB-UniPathway"/>
</dbReference>
<keyword evidence="6 9" id="KW-0560">Oxidoreductase</keyword>
<dbReference type="InterPro" id="IPR013328">
    <property type="entry name" value="6PGD_dom2"/>
</dbReference>
<dbReference type="InterPro" id="IPR003710">
    <property type="entry name" value="ApbA"/>
</dbReference>
<dbReference type="GO" id="GO:0005737">
    <property type="term" value="C:cytoplasm"/>
    <property type="evidence" value="ECO:0007669"/>
    <property type="project" value="TreeGrafter"/>
</dbReference>
<sequence>MRSIQSIYLCGLGAVGATYAKAFLEFASGSLKVVADEGRIERYRKGGVYLNGERLDVEYLAPSNEAPPADLIIVAVKQHQLDEAVELIAPLVGKDTIILSFLNGIESEEIIGRRCGMKHLLYSFVVETDAVKAGNQIISTKTGIVVFGEEDSSAGSERVTAVRELFEQCGIRHRVPDDMIREMWWKFMLNVGANQVSAVLRCGYGGFVQSPHTQEAMRMACREVVHLAATRGVSLRDEDIEKCFEIFGRLAPEGKTSMLQDVDAGRRTEVELFAGTVGRLGRELGVATPVNDLLYELILSNEEM</sequence>
<evidence type="ECO:0000259" key="11">
    <source>
        <dbReference type="Pfam" id="PF08546"/>
    </source>
</evidence>
<dbReference type="InterPro" id="IPR008927">
    <property type="entry name" value="6-PGluconate_DH-like_C_sf"/>
</dbReference>
<comment type="pathway">
    <text evidence="1 9">Cofactor biosynthesis; (R)-pantothenate biosynthesis; (R)-pantoate from 3-methyl-2-oxobutanoate: step 2/2.</text>
</comment>
<dbReference type="Pfam" id="PF08546">
    <property type="entry name" value="ApbA_C"/>
    <property type="match status" value="1"/>
</dbReference>
<dbReference type="PANTHER" id="PTHR21708:SF26">
    <property type="entry name" value="2-DEHYDROPANTOATE 2-REDUCTASE"/>
    <property type="match status" value="1"/>
</dbReference>
<dbReference type="Gene3D" id="3.40.50.720">
    <property type="entry name" value="NAD(P)-binding Rossmann-like Domain"/>
    <property type="match status" value="1"/>
</dbReference>
<dbReference type="SUPFAM" id="SSF48179">
    <property type="entry name" value="6-phosphogluconate dehydrogenase C-terminal domain-like"/>
    <property type="match status" value="1"/>
</dbReference>
<evidence type="ECO:0000256" key="8">
    <source>
        <dbReference type="ARBA" id="ARBA00048793"/>
    </source>
</evidence>
<name>A0A5R8K9U5_9BACT</name>
<dbReference type="InterPro" id="IPR051402">
    <property type="entry name" value="KPR-Related"/>
</dbReference>
<feature type="domain" description="Ketopantoate reductase N-terminal" evidence="10">
    <location>
        <begin position="7"/>
        <end position="149"/>
    </location>
</feature>
<evidence type="ECO:0000313" key="12">
    <source>
        <dbReference type="EMBL" id="TLD69080.1"/>
    </source>
</evidence>
<dbReference type="OrthoDB" id="9796561at2"/>
<dbReference type="SUPFAM" id="SSF51735">
    <property type="entry name" value="NAD(P)-binding Rossmann-fold domains"/>
    <property type="match status" value="1"/>
</dbReference>
<comment type="catalytic activity">
    <reaction evidence="8 9">
        <text>(R)-pantoate + NADP(+) = 2-dehydropantoate + NADPH + H(+)</text>
        <dbReference type="Rhea" id="RHEA:16233"/>
        <dbReference type="ChEBI" id="CHEBI:11561"/>
        <dbReference type="ChEBI" id="CHEBI:15378"/>
        <dbReference type="ChEBI" id="CHEBI:15980"/>
        <dbReference type="ChEBI" id="CHEBI:57783"/>
        <dbReference type="ChEBI" id="CHEBI:58349"/>
        <dbReference type="EC" id="1.1.1.169"/>
    </reaction>
</comment>
<dbReference type="Gene3D" id="1.10.1040.10">
    <property type="entry name" value="N-(1-d-carboxylethyl)-l-norvaline Dehydrogenase, domain 2"/>
    <property type="match status" value="1"/>
</dbReference>
<evidence type="ECO:0000256" key="4">
    <source>
        <dbReference type="ARBA" id="ARBA00019465"/>
    </source>
</evidence>
<gene>
    <name evidence="12" type="ORF">FEM03_19630</name>
</gene>
<comment type="function">
    <text evidence="9">Catalyzes the NADPH-dependent reduction of ketopantoate into pantoic acid.</text>
</comment>
<evidence type="ECO:0000256" key="7">
    <source>
        <dbReference type="ARBA" id="ARBA00032024"/>
    </source>
</evidence>
<evidence type="ECO:0000256" key="2">
    <source>
        <dbReference type="ARBA" id="ARBA00007870"/>
    </source>
</evidence>
<dbReference type="InterPro" id="IPR013752">
    <property type="entry name" value="KPA_reductase"/>
</dbReference>
<keyword evidence="5 9" id="KW-0521">NADP</keyword>
<keyword evidence="9" id="KW-0566">Pantothenate biosynthesis</keyword>
<evidence type="ECO:0000256" key="1">
    <source>
        <dbReference type="ARBA" id="ARBA00004994"/>
    </source>
</evidence>
<dbReference type="Pfam" id="PF02558">
    <property type="entry name" value="ApbA"/>
    <property type="match status" value="1"/>
</dbReference>
<evidence type="ECO:0000256" key="6">
    <source>
        <dbReference type="ARBA" id="ARBA00023002"/>
    </source>
</evidence>
<evidence type="ECO:0000256" key="9">
    <source>
        <dbReference type="RuleBase" id="RU362068"/>
    </source>
</evidence>
<dbReference type="InterPro" id="IPR013332">
    <property type="entry name" value="KPR_N"/>
</dbReference>
<dbReference type="EMBL" id="VAUV01000016">
    <property type="protein sequence ID" value="TLD69080.1"/>
    <property type="molecule type" value="Genomic_DNA"/>
</dbReference>
<dbReference type="PANTHER" id="PTHR21708">
    <property type="entry name" value="PROBABLE 2-DEHYDROPANTOATE 2-REDUCTASE"/>
    <property type="match status" value="1"/>
</dbReference>
<dbReference type="InterPro" id="IPR036291">
    <property type="entry name" value="NAD(P)-bd_dom_sf"/>
</dbReference>